<dbReference type="EMBL" id="GL377310">
    <property type="protein sequence ID" value="EFI94146.1"/>
    <property type="molecule type" value="Genomic_DNA"/>
</dbReference>
<keyword evidence="1" id="KW-0472">Membrane</keyword>
<reference evidence="2 3" key="1">
    <citation type="journal article" date="2010" name="Nat. Biotechnol.">
        <title>Genome sequence of the model mushroom Schizophyllum commune.</title>
        <authorList>
            <person name="Ohm R.A."/>
            <person name="de Jong J.F."/>
            <person name="Lugones L.G."/>
            <person name="Aerts A."/>
            <person name="Kothe E."/>
            <person name="Stajich J.E."/>
            <person name="de Vries R.P."/>
            <person name="Record E."/>
            <person name="Levasseur A."/>
            <person name="Baker S.E."/>
            <person name="Bartholomew K.A."/>
            <person name="Coutinho P.M."/>
            <person name="Erdmann S."/>
            <person name="Fowler T.J."/>
            <person name="Gathman A.C."/>
            <person name="Lombard V."/>
            <person name="Henrissat B."/>
            <person name="Knabe N."/>
            <person name="Kuees U."/>
            <person name="Lilly W.W."/>
            <person name="Lindquist E."/>
            <person name="Lucas S."/>
            <person name="Magnuson J.K."/>
            <person name="Piumi F."/>
            <person name="Raudaskoski M."/>
            <person name="Salamov A."/>
            <person name="Schmutz J."/>
            <person name="Schwarze F.W.M.R."/>
            <person name="vanKuyk P.A."/>
            <person name="Horton J.S."/>
            <person name="Grigoriev I.V."/>
            <person name="Woesten H.A.B."/>
        </authorList>
    </citation>
    <scope>NUCLEOTIDE SEQUENCE [LARGE SCALE GENOMIC DNA]</scope>
    <source>
        <strain evidence="3">H4-8 / FGSC 9210</strain>
    </source>
</reference>
<sequence>MLPVSPPPSPRSSRLACLAVRRLADPVDAAATLVSSVHDSLALSLVCSSRRASLVLLLLDRARTRLVGSGSYSSPCIGLVLVSLSRARALVGFARALVGFARALSSLLLVLASGLARSVAVLSYAWYRHRAVSCRGQHADPYAGASGCVGESEGEPRWMVSLGWVEEKGGRRKARQRRKMR</sequence>
<gene>
    <name evidence="2" type="ORF">SCHCODRAFT_112211</name>
</gene>
<dbReference type="Proteomes" id="UP000007431">
    <property type="component" value="Unassembled WGS sequence"/>
</dbReference>
<name>D8QEC9_SCHCM</name>
<protein>
    <submittedName>
        <fullName evidence="2">Uncharacterized protein</fullName>
    </submittedName>
</protein>
<evidence type="ECO:0000313" key="3">
    <source>
        <dbReference type="Proteomes" id="UP000007431"/>
    </source>
</evidence>
<keyword evidence="1" id="KW-1133">Transmembrane helix</keyword>
<feature type="non-terminal residue" evidence="2">
    <location>
        <position position="181"/>
    </location>
</feature>
<keyword evidence="3" id="KW-1185">Reference proteome</keyword>
<accession>D8QEC9</accession>
<dbReference type="AlphaFoldDB" id="D8QEC9"/>
<proteinExistence type="predicted"/>
<evidence type="ECO:0000256" key="1">
    <source>
        <dbReference type="SAM" id="Phobius"/>
    </source>
</evidence>
<keyword evidence="1" id="KW-0812">Transmembrane</keyword>
<evidence type="ECO:0000313" key="2">
    <source>
        <dbReference type="EMBL" id="EFI94146.1"/>
    </source>
</evidence>
<organism evidence="3">
    <name type="scientific">Schizophyllum commune (strain H4-8 / FGSC 9210)</name>
    <name type="common">Split gill fungus</name>
    <dbReference type="NCBI Taxonomy" id="578458"/>
    <lineage>
        <taxon>Eukaryota</taxon>
        <taxon>Fungi</taxon>
        <taxon>Dikarya</taxon>
        <taxon>Basidiomycota</taxon>
        <taxon>Agaricomycotina</taxon>
        <taxon>Agaricomycetes</taxon>
        <taxon>Agaricomycetidae</taxon>
        <taxon>Agaricales</taxon>
        <taxon>Schizophyllaceae</taxon>
        <taxon>Schizophyllum</taxon>
    </lineage>
</organism>
<dbReference type="InParanoid" id="D8QEC9"/>
<dbReference type="VEuPathDB" id="FungiDB:SCHCODRAFT_02636487"/>
<feature type="transmembrane region" description="Helical" evidence="1">
    <location>
        <begin position="104"/>
        <end position="127"/>
    </location>
</feature>
<dbReference type="HOGENOM" id="CLU_1489831_0_0_1"/>